<dbReference type="RefSeq" id="WP_183468837.1">
    <property type="nucleotide sequence ID" value="NZ_JACHVU010000005.1"/>
</dbReference>
<evidence type="ECO:0000256" key="1">
    <source>
        <dbReference type="SAM" id="Phobius"/>
    </source>
</evidence>
<feature type="transmembrane region" description="Helical" evidence="1">
    <location>
        <begin position="34"/>
        <end position="53"/>
    </location>
</feature>
<protein>
    <recommendedName>
        <fullName evidence="4">Oligosaccharide repeat unit polymerase</fullName>
    </recommendedName>
</protein>
<keyword evidence="3" id="KW-1185">Reference proteome</keyword>
<accession>A0A839QDD1</accession>
<keyword evidence="1" id="KW-0812">Transmembrane</keyword>
<evidence type="ECO:0008006" key="4">
    <source>
        <dbReference type="Google" id="ProtNLM"/>
    </source>
</evidence>
<feature type="transmembrane region" description="Helical" evidence="1">
    <location>
        <begin position="73"/>
        <end position="91"/>
    </location>
</feature>
<evidence type="ECO:0000313" key="3">
    <source>
        <dbReference type="Proteomes" id="UP000550501"/>
    </source>
</evidence>
<reference evidence="2 3" key="1">
    <citation type="submission" date="2020-08" db="EMBL/GenBank/DDBJ databases">
        <title>The Agave Microbiome: Exploring the role of microbial communities in plant adaptations to desert environments.</title>
        <authorList>
            <person name="Partida-Martinez L.P."/>
        </authorList>
    </citation>
    <scope>NUCLEOTIDE SEQUENCE [LARGE SCALE GENOMIC DNA]</scope>
    <source>
        <strain evidence="2 3">AT2.18</strain>
    </source>
</reference>
<evidence type="ECO:0000313" key="2">
    <source>
        <dbReference type="EMBL" id="MBB2991282.1"/>
    </source>
</evidence>
<feature type="transmembrane region" description="Helical" evidence="1">
    <location>
        <begin position="409"/>
        <end position="427"/>
    </location>
</feature>
<feature type="transmembrane region" description="Helical" evidence="1">
    <location>
        <begin position="433"/>
        <end position="455"/>
    </location>
</feature>
<name>A0A839QDD1_MYCIR</name>
<dbReference type="Proteomes" id="UP000550501">
    <property type="component" value="Unassembled WGS sequence"/>
</dbReference>
<feature type="transmembrane region" description="Helical" evidence="1">
    <location>
        <begin position="120"/>
        <end position="138"/>
    </location>
</feature>
<gene>
    <name evidence="2" type="ORF">FHR72_002766</name>
</gene>
<keyword evidence="1" id="KW-0472">Membrane</keyword>
<feature type="transmembrane region" description="Helical" evidence="1">
    <location>
        <begin position="6"/>
        <end position="22"/>
    </location>
</feature>
<comment type="caution">
    <text evidence="2">The sequence shown here is derived from an EMBL/GenBank/DDBJ whole genome shotgun (WGS) entry which is preliminary data.</text>
</comment>
<feature type="transmembrane region" description="Helical" evidence="1">
    <location>
        <begin position="197"/>
        <end position="230"/>
    </location>
</feature>
<feature type="transmembrane region" description="Helical" evidence="1">
    <location>
        <begin position="242"/>
        <end position="263"/>
    </location>
</feature>
<organism evidence="2 3">
    <name type="scientific">Mycolicibacterium iranicum</name>
    <name type="common">Mycobacterium iranicum</name>
    <dbReference type="NCBI Taxonomy" id="912594"/>
    <lineage>
        <taxon>Bacteria</taxon>
        <taxon>Bacillati</taxon>
        <taxon>Actinomycetota</taxon>
        <taxon>Actinomycetes</taxon>
        <taxon>Mycobacteriales</taxon>
        <taxon>Mycobacteriaceae</taxon>
        <taxon>Mycolicibacterium</taxon>
    </lineage>
</organism>
<sequence>MAVLGVSAFLIILFVGFINAPHDWKGAKPILSTYVVALIAIALYIALPAVLVLTSGTYTWAVGYYSEDHFAKAIWLSVLALLAFLYGNLLARPRKFATIEHQVPHPRDDVANPPGESKDLLLYSLLIVGLALKFYLIITTGGFESSVTRFSGYAREFSGVSHLDAEAILLRTLSGIADGAATWGVVQALKRGAHEKVWLLILLATLVLSYITMGKRLVLLLPLVCILLAYNTYRRSLTTRLVPLVLAFSISAGFITLMARAFLPASVLGYDINLENVEYSGGSVVRFYLYSLEFSSLEMISVAMQAGDQINDLFGGAWNAVTTTNFEPFFYSVPRAVWPEKPTVFYDLSYGVSAVLGDTSFEDPTVGYASTLIGTSYIMGGIILVICAMFAFGYLTGRLDSSLNRPSPTEMSIVLYAIALVVVFHLFRQGTLGWTFIVSVVQQYGAIGALIALAWPRTGDNEPHRARFASKTAVK</sequence>
<keyword evidence="1" id="KW-1133">Transmembrane helix</keyword>
<proteinExistence type="predicted"/>
<feature type="transmembrane region" description="Helical" evidence="1">
    <location>
        <begin position="377"/>
        <end position="397"/>
    </location>
</feature>
<dbReference type="EMBL" id="JACHVU010000005">
    <property type="protein sequence ID" value="MBB2991282.1"/>
    <property type="molecule type" value="Genomic_DNA"/>
</dbReference>
<dbReference type="AlphaFoldDB" id="A0A839QDD1"/>